<name>A0A484M7D8_9ASTE</name>
<evidence type="ECO:0000256" key="8">
    <source>
        <dbReference type="ARBA" id="ARBA00022723"/>
    </source>
</evidence>
<evidence type="ECO:0000259" key="15">
    <source>
        <dbReference type="PROSITE" id="PS50089"/>
    </source>
</evidence>
<dbReference type="InterPro" id="IPR013083">
    <property type="entry name" value="Znf_RING/FYVE/PHD"/>
</dbReference>
<evidence type="ECO:0000256" key="10">
    <source>
        <dbReference type="ARBA" id="ARBA00022771"/>
    </source>
</evidence>
<keyword evidence="8" id="KW-0479">Metal-binding</keyword>
<dbReference type="SUPFAM" id="SSF90209">
    <property type="entry name" value="Ran binding protein zinc finger-like"/>
    <property type="match status" value="1"/>
</dbReference>
<evidence type="ECO:0000256" key="12">
    <source>
        <dbReference type="ARBA" id="ARBA00022833"/>
    </source>
</evidence>
<dbReference type="InterPro" id="IPR036443">
    <property type="entry name" value="Znf_RanBP2_sf"/>
</dbReference>
<dbReference type="Gene3D" id="1.20.120.1750">
    <property type="match status" value="1"/>
</dbReference>
<feature type="domain" description="RanBP2-type" evidence="16">
    <location>
        <begin position="810"/>
        <end position="839"/>
    </location>
</feature>
<sequence length="866" mass="95998">MVRSDDALFEADSPKDDFYSGGDSDVSEGSGSDGEAGRDTEFLGDDDLELETNFTILNRDDIRRLMEADMAQIISVLSVSRSEASALLRRYNWSVNRVHEEWFADEERVRKEVGLEWNKPYESFEFSGSGEITCGICFDDLSPCKIYASSCNHPFCLDCWSSYIGTAVADGPGCLSLRCPDPSCKISVNLDAIENLATEDDKKKYFCFLFRSYVEENMKIKWCTAPGCEFAIRFEIGSENADVICECGNFFCWNCTEEAHRPVDCETVGKWILKNNAESENTNWILAYTKPCPKCKRPIEKGEGCMRITCKAPCRFQFCWLCLNDWSVHGYNSCNRYKPGSETERRKEMAKVSIQRYTHYYERWAANEKSMKKAMADLREMEGVKVMKICEHQSLSLAQVKFIVEAWKQIIECRRVLKWTYAYGFYLPQEEHTKSQFFEYLQGQAEEGLERLHQCAEKELEIYLSPEEADSPNFSDFRIKLTGLTAVTKNYFENLVSALENGLEDVDTQAVHYNSKNGCSGSNSNRATVSGCGRDKTGWKNLLAIRGIKTRTERFAIPILPNNVAAMTALENTATAQMKEQRRRIAAGLATPNMVNNGAVAFSRNMIGVEPGQKLNFGNTLQIPMGMGRGLQPGSSVNGVVVGGLDPRLLPRGNPANVLPTWVNGPVAYGYPQGIMGNGQVSGGPANRQIVLGTGNGSNAHHFNALVGARRSYDGVMLGVDKRFRESSESIMTTGKAAKNYALGAGSSNMASVRNSPLTTSGKALAFGNPDLLLPGGSSSSSSVAIEKRRRTSRPPTTDMPNISNTSNGDLGSWACDMCTFLNPSSANVCTMCADDDASGNWECDKCTFVNKNRRATTCQICEQPR</sequence>
<evidence type="ECO:0000256" key="6">
    <source>
        <dbReference type="ARBA" id="ARBA00012251"/>
    </source>
</evidence>
<dbReference type="Gene3D" id="4.10.1060.10">
    <property type="entry name" value="Zinc finger, RanBP2-type"/>
    <property type="match status" value="2"/>
</dbReference>
<keyword evidence="19" id="KW-1185">Reference proteome</keyword>
<comment type="cofactor">
    <cofactor evidence="2">
        <name>Zn(2+)</name>
        <dbReference type="ChEBI" id="CHEBI:29105"/>
    </cofactor>
</comment>
<dbReference type="Pfam" id="PF01485">
    <property type="entry name" value="IBR"/>
    <property type="match status" value="1"/>
</dbReference>
<organism evidence="18 19">
    <name type="scientific">Cuscuta campestris</name>
    <dbReference type="NCBI Taxonomy" id="132261"/>
    <lineage>
        <taxon>Eukaryota</taxon>
        <taxon>Viridiplantae</taxon>
        <taxon>Streptophyta</taxon>
        <taxon>Embryophyta</taxon>
        <taxon>Tracheophyta</taxon>
        <taxon>Spermatophyta</taxon>
        <taxon>Magnoliopsida</taxon>
        <taxon>eudicotyledons</taxon>
        <taxon>Gunneridae</taxon>
        <taxon>Pentapetalae</taxon>
        <taxon>asterids</taxon>
        <taxon>lamiids</taxon>
        <taxon>Solanales</taxon>
        <taxon>Convolvulaceae</taxon>
        <taxon>Cuscuteae</taxon>
        <taxon>Cuscuta</taxon>
        <taxon>Cuscuta subgen. Grammica</taxon>
        <taxon>Cuscuta sect. Cleistogrammica</taxon>
    </lineage>
</organism>
<evidence type="ECO:0000259" key="17">
    <source>
        <dbReference type="PROSITE" id="PS51873"/>
    </source>
</evidence>
<dbReference type="PROSITE" id="PS51873">
    <property type="entry name" value="TRIAD"/>
    <property type="match status" value="1"/>
</dbReference>
<keyword evidence="9" id="KW-0677">Repeat</keyword>
<dbReference type="SMART" id="SM00547">
    <property type="entry name" value="ZnF_RBZ"/>
    <property type="match status" value="2"/>
</dbReference>
<evidence type="ECO:0000256" key="5">
    <source>
        <dbReference type="ARBA" id="ARBA00005884"/>
    </source>
</evidence>
<dbReference type="PANTHER" id="PTHR11685">
    <property type="entry name" value="RBR FAMILY RING FINGER AND IBR DOMAIN-CONTAINING"/>
    <property type="match status" value="1"/>
</dbReference>
<dbReference type="UniPathway" id="UPA00143"/>
<keyword evidence="7" id="KW-0808">Transferase</keyword>
<dbReference type="CDD" id="cd20346">
    <property type="entry name" value="BRcat_RBR_ANKIB1"/>
    <property type="match status" value="1"/>
</dbReference>
<dbReference type="EMBL" id="OOIL02002754">
    <property type="protein sequence ID" value="VFQ84469.1"/>
    <property type="molecule type" value="Genomic_DNA"/>
</dbReference>
<keyword evidence="11" id="KW-0833">Ubl conjugation pathway</keyword>
<evidence type="ECO:0000256" key="4">
    <source>
        <dbReference type="ARBA" id="ARBA00004906"/>
    </source>
</evidence>
<dbReference type="GO" id="GO:0061630">
    <property type="term" value="F:ubiquitin protein ligase activity"/>
    <property type="evidence" value="ECO:0007669"/>
    <property type="project" value="UniProtKB-EC"/>
</dbReference>
<evidence type="ECO:0000256" key="9">
    <source>
        <dbReference type="ARBA" id="ARBA00022737"/>
    </source>
</evidence>
<feature type="compositionally biased region" description="Low complexity" evidence="14">
    <location>
        <begin position="20"/>
        <end position="30"/>
    </location>
</feature>
<dbReference type="FunFam" id="3.30.40.10:FF:000019">
    <property type="entry name" value="RBR-type E3 ubiquitin transferase"/>
    <property type="match status" value="1"/>
</dbReference>
<dbReference type="Gene3D" id="3.30.40.10">
    <property type="entry name" value="Zinc/RING finger domain, C3HC4 (zinc finger)"/>
    <property type="match status" value="1"/>
</dbReference>
<dbReference type="SMART" id="SM00647">
    <property type="entry name" value="IBR"/>
    <property type="match status" value="2"/>
</dbReference>
<feature type="compositionally biased region" description="Basic and acidic residues" evidence="14">
    <location>
        <begin position="1"/>
        <end position="18"/>
    </location>
</feature>
<evidence type="ECO:0000256" key="1">
    <source>
        <dbReference type="ARBA" id="ARBA00001798"/>
    </source>
</evidence>
<dbReference type="InterPro" id="IPR002867">
    <property type="entry name" value="IBR_dom"/>
</dbReference>
<dbReference type="PROSITE" id="PS01358">
    <property type="entry name" value="ZF_RANBP2_1"/>
    <property type="match status" value="1"/>
</dbReference>
<protein>
    <recommendedName>
        <fullName evidence="6">RBR-type E3 ubiquitin transferase</fullName>
        <ecNumber evidence="6">2.3.2.31</ecNumber>
    </recommendedName>
</protein>
<dbReference type="EC" id="2.3.2.31" evidence="6"/>
<feature type="domain" description="RING-type" evidence="17">
    <location>
        <begin position="130"/>
        <end position="338"/>
    </location>
</feature>
<dbReference type="Proteomes" id="UP000595140">
    <property type="component" value="Unassembled WGS sequence"/>
</dbReference>
<feature type="compositionally biased region" description="Polar residues" evidence="14">
    <location>
        <begin position="794"/>
        <end position="806"/>
    </location>
</feature>
<evidence type="ECO:0000256" key="3">
    <source>
        <dbReference type="ARBA" id="ARBA00003976"/>
    </source>
</evidence>
<evidence type="ECO:0000313" key="18">
    <source>
        <dbReference type="EMBL" id="VFQ84469.1"/>
    </source>
</evidence>
<comment type="catalytic activity">
    <reaction evidence="1">
        <text>[E2 ubiquitin-conjugating enzyme]-S-ubiquitinyl-L-cysteine + [acceptor protein]-L-lysine = [E2 ubiquitin-conjugating enzyme]-L-cysteine + [acceptor protein]-N(6)-ubiquitinyl-L-lysine.</text>
        <dbReference type="EC" id="2.3.2.31"/>
    </reaction>
</comment>
<dbReference type="Pfam" id="PF19422">
    <property type="entry name" value="Ariadne"/>
    <property type="match status" value="1"/>
</dbReference>
<dbReference type="PROSITE" id="PS50089">
    <property type="entry name" value="ZF_RING_2"/>
    <property type="match status" value="1"/>
</dbReference>
<reference evidence="18 19" key="1">
    <citation type="submission" date="2018-04" db="EMBL/GenBank/DDBJ databases">
        <authorList>
            <person name="Vogel A."/>
        </authorList>
    </citation>
    <scope>NUCLEOTIDE SEQUENCE [LARGE SCALE GENOMIC DNA]</scope>
</reference>
<evidence type="ECO:0000256" key="7">
    <source>
        <dbReference type="ARBA" id="ARBA00022679"/>
    </source>
</evidence>
<feature type="region of interest" description="Disordered" evidence="14">
    <location>
        <begin position="778"/>
        <end position="806"/>
    </location>
</feature>
<dbReference type="Pfam" id="PF22191">
    <property type="entry name" value="IBR_1"/>
    <property type="match status" value="1"/>
</dbReference>
<dbReference type="InterPro" id="IPR001876">
    <property type="entry name" value="Znf_RanBP2"/>
</dbReference>
<dbReference type="SUPFAM" id="SSF57850">
    <property type="entry name" value="RING/U-box"/>
    <property type="match status" value="3"/>
</dbReference>
<proteinExistence type="inferred from homology"/>
<comment type="similarity">
    <text evidence="5">Belongs to the RBR family. Ariadne subfamily.</text>
</comment>
<accession>A0A484M7D8</accession>
<dbReference type="AlphaFoldDB" id="A0A484M7D8"/>
<dbReference type="InterPro" id="IPR031127">
    <property type="entry name" value="E3_UB_ligase_RBR"/>
</dbReference>
<dbReference type="InterPro" id="IPR044066">
    <property type="entry name" value="TRIAD_supradom"/>
</dbReference>
<evidence type="ECO:0000313" key="19">
    <source>
        <dbReference type="Proteomes" id="UP000595140"/>
    </source>
</evidence>
<evidence type="ECO:0000256" key="14">
    <source>
        <dbReference type="SAM" id="MobiDB-lite"/>
    </source>
</evidence>
<dbReference type="FunFam" id="1.20.120.1750:FF:000027">
    <property type="entry name" value="RBR-type E3 ubiquitin transferase"/>
    <property type="match status" value="1"/>
</dbReference>
<dbReference type="PROSITE" id="PS50199">
    <property type="entry name" value="ZF_RANBP2_2"/>
    <property type="match status" value="1"/>
</dbReference>
<dbReference type="InterPro" id="IPR001841">
    <property type="entry name" value="Znf_RING"/>
</dbReference>
<feature type="domain" description="RING-type" evidence="15">
    <location>
        <begin position="134"/>
        <end position="180"/>
    </location>
</feature>
<evidence type="ECO:0000256" key="13">
    <source>
        <dbReference type="PROSITE-ProRule" id="PRU00322"/>
    </source>
</evidence>
<comment type="pathway">
    <text evidence="4">Protein modification; protein ubiquitination.</text>
</comment>
<dbReference type="GO" id="GO:0008270">
    <property type="term" value="F:zinc ion binding"/>
    <property type="evidence" value="ECO:0007669"/>
    <property type="project" value="UniProtKB-KW"/>
</dbReference>
<feature type="region of interest" description="Disordered" evidence="14">
    <location>
        <begin position="1"/>
        <end position="42"/>
    </location>
</feature>
<keyword evidence="10 13" id="KW-0863">Zinc-finger</keyword>
<evidence type="ECO:0000256" key="2">
    <source>
        <dbReference type="ARBA" id="ARBA00001947"/>
    </source>
</evidence>
<dbReference type="OrthoDB" id="10009520at2759"/>
<gene>
    <name evidence="18" type="ORF">CCAM_LOCUS26245</name>
</gene>
<comment type="function">
    <text evidence="3">Might act as an E3 ubiquitin-protein ligase, or as part of E3 complex, which accepts ubiquitin from specific E2 ubiquitin-conjugating enzymes and then transfers it to substrates.</text>
</comment>
<dbReference type="InterPro" id="IPR045840">
    <property type="entry name" value="Ariadne"/>
</dbReference>
<evidence type="ECO:0000256" key="11">
    <source>
        <dbReference type="ARBA" id="ARBA00022786"/>
    </source>
</evidence>
<dbReference type="GO" id="GO:0016567">
    <property type="term" value="P:protein ubiquitination"/>
    <property type="evidence" value="ECO:0007669"/>
    <property type="project" value="UniProtKB-UniPathway"/>
</dbReference>
<evidence type="ECO:0000259" key="16">
    <source>
        <dbReference type="PROSITE" id="PS50199"/>
    </source>
</evidence>
<keyword evidence="12" id="KW-0862">Zinc</keyword>